<feature type="transmembrane region" description="Helical" evidence="1">
    <location>
        <begin position="33"/>
        <end position="64"/>
    </location>
</feature>
<reference evidence="2 3" key="1">
    <citation type="submission" date="2019-08" db="EMBL/GenBank/DDBJ databases">
        <title>Genome sequence of Gelidibacter salicanalis IC162T.</title>
        <authorList>
            <person name="Bowman J.P."/>
        </authorList>
    </citation>
    <scope>NUCLEOTIDE SEQUENCE [LARGE SCALE GENOMIC DNA]</scope>
    <source>
        <strain evidence="2 3">IC162</strain>
    </source>
</reference>
<proteinExistence type="predicted"/>
<feature type="transmembrane region" description="Helical" evidence="1">
    <location>
        <begin position="165"/>
        <end position="187"/>
    </location>
</feature>
<dbReference type="AlphaFoldDB" id="A0A5C7ALW8"/>
<protein>
    <recommendedName>
        <fullName evidence="4">DUF975 family protein</fullName>
    </recommendedName>
</protein>
<gene>
    <name evidence="2" type="ORF">ES711_05565</name>
</gene>
<keyword evidence="1" id="KW-0472">Membrane</keyword>
<feature type="transmembrane region" description="Helical" evidence="1">
    <location>
        <begin position="84"/>
        <end position="105"/>
    </location>
</feature>
<organism evidence="2 3">
    <name type="scientific">Gelidibacter salicanalis</name>
    <dbReference type="NCBI Taxonomy" id="291193"/>
    <lineage>
        <taxon>Bacteria</taxon>
        <taxon>Pseudomonadati</taxon>
        <taxon>Bacteroidota</taxon>
        <taxon>Flavobacteriia</taxon>
        <taxon>Flavobacteriales</taxon>
        <taxon>Flavobacteriaceae</taxon>
        <taxon>Gelidibacter</taxon>
    </lineage>
</organism>
<dbReference type="Proteomes" id="UP000321734">
    <property type="component" value="Unassembled WGS sequence"/>
</dbReference>
<feature type="transmembrane region" description="Helical" evidence="1">
    <location>
        <begin position="199"/>
        <end position="232"/>
    </location>
</feature>
<evidence type="ECO:0000313" key="2">
    <source>
        <dbReference type="EMBL" id="TXE09397.1"/>
    </source>
</evidence>
<name>A0A5C7ALW8_9FLAO</name>
<keyword evidence="3" id="KW-1185">Reference proteome</keyword>
<keyword evidence="1" id="KW-0812">Transmembrane</keyword>
<dbReference type="OrthoDB" id="1365379at2"/>
<sequence>MTPDEFQSKLANARALDFGTIFNQSIELFKKSWLYGFLMQLFVIIIMMPFILIFYVPFVFAVVAQSETGDFDPSTASGLLEGFTLVYGLLFMVGILVVAAIQVALNAGFFRILRTLDMGGEVRTSDLFYFMKGDYFGKILLLMLVTVVISSLASLAFYLPLIYVMVPISFFSVIFAFSPEWSVGAIVTSSFRFGNKKWVLTFGLLVVSYILIMIGAVVTCGIGGLFLASFIFHPIYYIYKETIGIDETSELHQIGARETF</sequence>
<keyword evidence="1" id="KW-1133">Transmembrane helix</keyword>
<feature type="transmembrane region" description="Helical" evidence="1">
    <location>
        <begin position="139"/>
        <end position="159"/>
    </location>
</feature>
<dbReference type="RefSeq" id="WP_146891141.1">
    <property type="nucleotide sequence ID" value="NZ_VORX01000002.1"/>
</dbReference>
<accession>A0A5C7ALW8</accession>
<comment type="caution">
    <text evidence="2">The sequence shown here is derived from an EMBL/GenBank/DDBJ whole genome shotgun (WGS) entry which is preliminary data.</text>
</comment>
<dbReference type="EMBL" id="VORX01000002">
    <property type="protein sequence ID" value="TXE09397.1"/>
    <property type="molecule type" value="Genomic_DNA"/>
</dbReference>
<evidence type="ECO:0000313" key="3">
    <source>
        <dbReference type="Proteomes" id="UP000321734"/>
    </source>
</evidence>
<evidence type="ECO:0000256" key="1">
    <source>
        <dbReference type="SAM" id="Phobius"/>
    </source>
</evidence>
<evidence type="ECO:0008006" key="4">
    <source>
        <dbReference type="Google" id="ProtNLM"/>
    </source>
</evidence>